<evidence type="ECO:0000313" key="4">
    <source>
        <dbReference type="Proteomes" id="UP000431092"/>
    </source>
</evidence>
<dbReference type="AlphaFoldDB" id="A0A6I3IVF6"/>
<dbReference type="InterPro" id="IPR036526">
    <property type="entry name" value="C-N_Hydrolase_sf"/>
</dbReference>
<dbReference type="PANTHER" id="PTHR23088">
    <property type="entry name" value="NITRILASE-RELATED"/>
    <property type="match status" value="1"/>
</dbReference>
<evidence type="ECO:0000313" key="3">
    <source>
        <dbReference type="EMBL" id="MTB72459.1"/>
    </source>
</evidence>
<dbReference type="Proteomes" id="UP000431092">
    <property type="component" value="Unassembled WGS sequence"/>
</dbReference>
<dbReference type="RefSeq" id="WP_311966612.1">
    <property type="nucleotide sequence ID" value="NZ_WLVL01000039.1"/>
</dbReference>
<comment type="caution">
    <text evidence="3">The sequence shown here is derived from an EMBL/GenBank/DDBJ whole genome shotgun (WGS) entry which is preliminary data.</text>
</comment>
<feature type="domain" description="CN hydrolase" evidence="2">
    <location>
        <begin position="4"/>
        <end position="243"/>
    </location>
</feature>
<dbReference type="SUPFAM" id="SSF56317">
    <property type="entry name" value="Carbon-nitrogen hydrolase"/>
    <property type="match status" value="1"/>
</dbReference>
<dbReference type="PANTHER" id="PTHR23088:SF27">
    <property type="entry name" value="DEAMINATED GLUTATHIONE AMIDASE"/>
    <property type="match status" value="1"/>
</dbReference>
<gene>
    <name evidence="3" type="ORF">GGG17_10865</name>
</gene>
<evidence type="ECO:0000259" key="2">
    <source>
        <dbReference type="PROSITE" id="PS50263"/>
    </source>
</evidence>
<dbReference type="CDD" id="cd07581">
    <property type="entry name" value="nitrilase_3"/>
    <property type="match status" value="1"/>
</dbReference>
<evidence type="ECO:0000256" key="1">
    <source>
        <dbReference type="ARBA" id="ARBA00010613"/>
    </source>
</evidence>
<keyword evidence="4" id="KW-1185">Reference proteome</keyword>
<dbReference type="PROSITE" id="PS50263">
    <property type="entry name" value="CN_HYDROLASE"/>
    <property type="match status" value="1"/>
</dbReference>
<dbReference type="Gene3D" id="3.60.110.10">
    <property type="entry name" value="Carbon-nitrogen hydrolase"/>
    <property type="match status" value="1"/>
</dbReference>
<proteinExistence type="inferred from homology"/>
<sequence length="256" mass="27397">MRRWRVAAGQLASTDDVQHNLEQACRLVAEAAEAGARLVVLPEATMVTFAVPVGPHAEPLDGPFAEALREAARRHEITVVAGMFEPADDGRVHNTLLLTGPHAEATYRKVHLFDAYTTTESETVAPGSDYVSVEVDGVRVGLATCFDVRFPDQFTELGRAGVEVVALTASWGDGPGKAQQWDLLTAARAHDSQAWLVAAGQAWRPDSIRKPLGIGRSAVVDPTGAVRARLGGAPDLLVADLDLDLVERTRAQVPIL</sequence>
<reference evidence="3 4" key="1">
    <citation type="submission" date="2019-11" db="EMBL/GenBank/DDBJ databases">
        <title>Whole genome sequencing identifies a novel species of the genus Arsenicicoccus isolated from human blood.</title>
        <authorList>
            <person name="Jeong J.H."/>
            <person name="Kweon O.J."/>
            <person name="Kim H.R."/>
            <person name="Kim T.-H."/>
            <person name="Ha S.-M."/>
            <person name="Lee M.-K."/>
        </authorList>
    </citation>
    <scope>NUCLEOTIDE SEQUENCE [LARGE SCALE GENOMIC DNA]</scope>
    <source>
        <strain evidence="3 4">MKL-02</strain>
    </source>
</reference>
<protein>
    <submittedName>
        <fullName evidence="3">Nitrilase</fullName>
    </submittedName>
</protein>
<comment type="similarity">
    <text evidence="1">Belongs to the carbon-nitrogen hydrolase superfamily. NIT1/NIT2 family.</text>
</comment>
<dbReference type="InterPro" id="IPR003010">
    <property type="entry name" value="C-N_Hydrolase"/>
</dbReference>
<name>A0A6I3IVF6_9MICO</name>
<organism evidence="3 4">
    <name type="scientific">Arsenicicoccus cauae</name>
    <dbReference type="NCBI Taxonomy" id="2663847"/>
    <lineage>
        <taxon>Bacteria</taxon>
        <taxon>Bacillati</taxon>
        <taxon>Actinomycetota</taxon>
        <taxon>Actinomycetes</taxon>
        <taxon>Micrococcales</taxon>
        <taxon>Intrasporangiaceae</taxon>
        <taxon>Arsenicicoccus</taxon>
    </lineage>
</organism>
<dbReference type="Pfam" id="PF00795">
    <property type="entry name" value="CN_hydrolase"/>
    <property type="match status" value="1"/>
</dbReference>
<dbReference type="EMBL" id="WLVL01000039">
    <property type="protein sequence ID" value="MTB72459.1"/>
    <property type="molecule type" value="Genomic_DNA"/>
</dbReference>
<accession>A0A6I3IVF6</accession>